<dbReference type="RefSeq" id="WP_156017720.1">
    <property type="nucleotide sequence ID" value="NZ_WGGD01000005.1"/>
</dbReference>
<gene>
    <name evidence="2" type="ORF">GC250_11195</name>
</gene>
<sequence length="135" mass="15549">MKKLFLIFLIALSAIILSLGAYLHSIDHPIAQCVAIPQTSPPPAQAVYYIGCFPLYKSIPLPPPWYASLWPEVLIAGFAVLFGTLVFFYKKISNYKIHSYKDLYHGLKALYRKWYNYEFGSEEESHFKVHKSDED</sequence>
<protein>
    <submittedName>
        <fullName evidence="2">Uncharacterized protein</fullName>
    </submittedName>
</protein>
<name>A0A6A9QN66_SULME</name>
<dbReference type="EMBL" id="WGGD01000005">
    <property type="protein sequence ID" value="MUN29984.1"/>
    <property type="molecule type" value="Genomic_DNA"/>
</dbReference>
<proteinExistence type="predicted"/>
<comment type="caution">
    <text evidence="2">The sequence shown here is derived from an EMBL/GenBank/DDBJ whole genome shotgun (WGS) entry which is preliminary data.</text>
</comment>
<evidence type="ECO:0000313" key="2">
    <source>
        <dbReference type="EMBL" id="MUN29984.1"/>
    </source>
</evidence>
<dbReference type="AlphaFoldDB" id="A0A6A9QN66"/>
<organism evidence="2 3">
    <name type="scientific">Sulfuracidifex metallicus DSM 6482 = JCM 9184</name>
    <dbReference type="NCBI Taxonomy" id="523847"/>
    <lineage>
        <taxon>Archaea</taxon>
        <taxon>Thermoproteota</taxon>
        <taxon>Thermoprotei</taxon>
        <taxon>Sulfolobales</taxon>
        <taxon>Sulfolobaceae</taxon>
        <taxon>Sulfuracidifex</taxon>
    </lineage>
</organism>
<evidence type="ECO:0000256" key="1">
    <source>
        <dbReference type="SAM" id="Phobius"/>
    </source>
</evidence>
<reference evidence="2 3" key="1">
    <citation type="submission" date="2019-10" db="EMBL/GenBank/DDBJ databases">
        <title>Sequencing and Assembly of Multiple Reported Metal-Biooxidizing Members of the Extremely Thermoacidophilic Archaeal Family Sulfolobaceae.</title>
        <authorList>
            <person name="Counts J.A."/>
            <person name="Kelly R.M."/>
        </authorList>
    </citation>
    <scope>NUCLEOTIDE SEQUENCE [LARGE SCALE GENOMIC DNA]</scope>
    <source>
        <strain evidence="2 3">DSM 6482</strain>
    </source>
</reference>
<keyword evidence="1" id="KW-0812">Transmembrane</keyword>
<feature type="transmembrane region" description="Helical" evidence="1">
    <location>
        <begin position="69"/>
        <end position="89"/>
    </location>
</feature>
<evidence type="ECO:0000313" key="3">
    <source>
        <dbReference type="Proteomes" id="UP000470772"/>
    </source>
</evidence>
<accession>A0A6A9QN66</accession>
<keyword evidence="3" id="KW-1185">Reference proteome</keyword>
<dbReference type="Proteomes" id="UP000470772">
    <property type="component" value="Unassembled WGS sequence"/>
</dbReference>
<keyword evidence="1" id="KW-0472">Membrane</keyword>
<keyword evidence="1" id="KW-1133">Transmembrane helix</keyword>